<organism evidence="2 3">
    <name type="scientific">Oryza rufipogon</name>
    <name type="common">Brownbeard rice</name>
    <name type="synonym">Asian wild rice</name>
    <dbReference type="NCBI Taxonomy" id="4529"/>
    <lineage>
        <taxon>Eukaryota</taxon>
        <taxon>Viridiplantae</taxon>
        <taxon>Streptophyta</taxon>
        <taxon>Embryophyta</taxon>
        <taxon>Tracheophyta</taxon>
        <taxon>Spermatophyta</taxon>
        <taxon>Magnoliopsida</taxon>
        <taxon>Liliopsida</taxon>
        <taxon>Poales</taxon>
        <taxon>Poaceae</taxon>
        <taxon>BOP clade</taxon>
        <taxon>Oryzoideae</taxon>
        <taxon>Oryzeae</taxon>
        <taxon>Oryzinae</taxon>
        <taxon>Oryza</taxon>
    </lineage>
</organism>
<dbReference type="HOGENOM" id="CLU_1520256_0_0_1"/>
<evidence type="ECO:0008006" key="4">
    <source>
        <dbReference type="Google" id="ProtNLM"/>
    </source>
</evidence>
<evidence type="ECO:0000256" key="1">
    <source>
        <dbReference type="SAM" id="MobiDB-lite"/>
    </source>
</evidence>
<accession>A0A0E0P510</accession>
<sequence length="177" mass="19081">MEDRRAVWSWSTGIVGGDLSSKAKIFGALYLMQNYHMAETGGHRRLRRVANEEVAAGIAVFDGQQAATSGRCRLWRLWRPSDAAQGGILAAAGGDKWPNGRRHLRRRPSDAAEGGILAEARMAGRIARGEANPKESEGDGRPIQELREKAKESEGEGRPIWSYGGEGGGEADPSGGR</sequence>
<feature type="compositionally biased region" description="Gly residues" evidence="1">
    <location>
        <begin position="164"/>
        <end position="177"/>
    </location>
</feature>
<evidence type="ECO:0000313" key="3">
    <source>
        <dbReference type="Proteomes" id="UP000008022"/>
    </source>
</evidence>
<keyword evidence="3" id="KW-1185">Reference proteome</keyword>
<dbReference type="AlphaFoldDB" id="A0A0E0P510"/>
<dbReference type="Proteomes" id="UP000008022">
    <property type="component" value="Unassembled WGS sequence"/>
</dbReference>
<dbReference type="Gramene" id="ORUFI04G02190.1">
    <property type="protein sequence ID" value="ORUFI04G02190.1"/>
    <property type="gene ID" value="ORUFI04G02190"/>
</dbReference>
<evidence type="ECO:0000313" key="2">
    <source>
        <dbReference type="EnsemblPlants" id="ORUFI04G02190.1"/>
    </source>
</evidence>
<protein>
    <recommendedName>
        <fullName evidence="4">DUF834 domain-containing protein</fullName>
    </recommendedName>
</protein>
<dbReference type="EnsemblPlants" id="ORUFI04G02190.1">
    <property type="protein sequence ID" value="ORUFI04G02190.1"/>
    <property type="gene ID" value="ORUFI04G02190"/>
</dbReference>
<reference evidence="3" key="1">
    <citation type="submission" date="2013-06" db="EMBL/GenBank/DDBJ databases">
        <authorList>
            <person name="Zhao Q."/>
        </authorList>
    </citation>
    <scope>NUCLEOTIDE SEQUENCE</scope>
    <source>
        <strain evidence="3">cv. W1943</strain>
    </source>
</reference>
<reference evidence="2" key="2">
    <citation type="submission" date="2015-06" db="UniProtKB">
        <authorList>
            <consortium name="EnsemblPlants"/>
        </authorList>
    </citation>
    <scope>IDENTIFICATION</scope>
</reference>
<proteinExistence type="predicted"/>
<name>A0A0E0P510_ORYRU</name>
<feature type="region of interest" description="Disordered" evidence="1">
    <location>
        <begin position="124"/>
        <end position="177"/>
    </location>
</feature>
<feature type="compositionally biased region" description="Basic and acidic residues" evidence="1">
    <location>
        <begin position="127"/>
        <end position="157"/>
    </location>
</feature>